<name>A0A5J9VHR2_9POAL</name>
<comment type="caution">
    <text evidence="1">The sequence shown here is derived from an EMBL/GenBank/DDBJ whole genome shotgun (WGS) entry which is preliminary data.</text>
</comment>
<feature type="non-terminal residue" evidence="1">
    <location>
        <position position="1"/>
    </location>
</feature>
<reference evidence="1 2" key="1">
    <citation type="journal article" date="2019" name="Sci. Rep.">
        <title>A high-quality genome of Eragrostis curvula grass provides insights into Poaceae evolution and supports new strategies to enhance forage quality.</title>
        <authorList>
            <person name="Carballo J."/>
            <person name="Santos B.A.C.M."/>
            <person name="Zappacosta D."/>
            <person name="Garbus I."/>
            <person name="Selva J.P."/>
            <person name="Gallo C.A."/>
            <person name="Diaz A."/>
            <person name="Albertini E."/>
            <person name="Caccamo M."/>
            <person name="Echenique V."/>
        </authorList>
    </citation>
    <scope>NUCLEOTIDE SEQUENCE [LARGE SCALE GENOMIC DNA]</scope>
    <source>
        <strain evidence="2">cv. Victoria</strain>
        <tissue evidence="1">Leaf</tissue>
    </source>
</reference>
<dbReference type="EMBL" id="RWGY01000009">
    <property type="protein sequence ID" value="TVU35146.1"/>
    <property type="molecule type" value="Genomic_DNA"/>
</dbReference>
<accession>A0A5J9VHR2</accession>
<dbReference type="AlphaFoldDB" id="A0A5J9VHR2"/>
<evidence type="ECO:0000313" key="1">
    <source>
        <dbReference type="EMBL" id="TVU35146.1"/>
    </source>
</evidence>
<organism evidence="1 2">
    <name type="scientific">Eragrostis curvula</name>
    <name type="common">weeping love grass</name>
    <dbReference type="NCBI Taxonomy" id="38414"/>
    <lineage>
        <taxon>Eukaryota</taxon>
        <taxon>Viridiplantae</taxon>
        <taxon>Streptophyta</taxon>
        <taxon>Embryophyta</taxon>
        <taxon>Tracheophyta</taxon>
        <taxon>Spermatophyta</taxon>
        <taxon>Magnoliopsida</taxon>
        <taxon>Liliopsida</taxon>
        <taxon>Poales</taxon>
        <taxon>Poaceae</taxon>
        <taxon>PACMAD clade</taxon>
        <taxon>Chloridoideae</taxon>
        <taxon>Eragrostideae</taxon>
        <taxon>Eragrostidinae</taxon>
        <taxon>Eragrostis</taxon>
    </lineage>
</organism>
<proteinExistence type="predicted"/>
<sequence length="63" mass="7264">MAEVGFHHPIRMHSLTSVPFPAVRSGLEFIPSAIVYLELLSGEDAIYIFAYLMVLWWGRWEVL</sequence>
<keyword evidence="2" id="KW-1185">Reference proteome</keyword>
<protein>
    <submittedName>
        <fullName evidence="1">Uncharacterized protein</fullName>
    </submittedName>
</protein>
<gene>
    <name evidence="1" type="ORF">EJB05_17017</name>
</gene>
<dbReference type="Gramene" id="TVU35146">
    <property type="protein sequence ID" value="TVU35146"/>
    <property type="gene ID" value="EJB05_17017"/>
</dbReference>
<dbReference type="Proteomes" id="UP000324897">
    <property type="component" value="Unassembled WGS sequence"/>
</dbReference>
<evidence type="ECO:0000313" key="2">
    <source>
        <dbReference type="Proteomes" id="UP000324897"/>
    </source>
</evidence>